<dbReference type="EMBL" id="CP036267">
    <property type="protein sequence ID" value="QDT33929.1"/>
    <property type="molecule type" value="Genomic_DNA"/>
</dbReference>
<sequence>MGKPITSGLIKEKISEICDELSSELDIEISEEDVKRLEFQVGLAFNVQVGEKAVVLPNKDLPRWFDAKKSEIDFAHWDAYREMLESKGRAMTIVDANEEVINNILDFSGDPTTPGKWSRKGLVMGNVQSGKTQNYLGLINKAIDSGYRTIILLGGHLNDLRRQTQERVDEGVLGRESRHLAEARAVQPERIGVGLIRDNEIDTGTTTIGDFNKNFADRFGFKLSGSKVVIFTIKKHTGVMERLYDWIRNFHYLDPGQDKKLDGPLLLIDDEADYASINTKHHREEVTRTNEFIRKLLTLFHRNTYVGYTATPFANIFIDPDDASYADEDDIFPSDFMIRIPVPDNYMGQDYFFGQGLSEVQEEGESDSDQNSPTIPIYDHQPVYRLKKDTEVSEVPESLKEAVRAFLLVIAIRSLRGEKYAHNTMLVNISHLKVHQNQLERLLANYHRDVLNALESFAGLGIVEARKSDILKKMEDTFHKVFSVAEEYEDIFSRLVTSAQRVKVWAINQSSRKDDRNLDYSKHSEFGLCAIVIGGHKLSRGLTLEGLSISYFARNSKAYDTLMQMCRWFGYRPNYEDLCRVYLPEESIEWYSFISTAIRELYQELELMARKEARPREFGLKVREHPGAMLITAKNKIGWAESEIRSQDLWGQVQRRFRFRPDPEVNRRNLEFTTSFITRLMEAVEHKTDTKTGAVCFPEVSYSDVIEFITEMDLPEDDLGNGALIKHLKKMEEMNLAATRVVLFNQMSKPLKLKWEAEEKDLTDHNKFDQYKNHYSEGIRNGIELTGRLEISKNSANHWKKRVA</sequence>
<evidence type="ECO:0000313" key="3">
    <source>
        <dbReference type="Proteomes" id="UP000315724"/>
    </source>
</evidence>
<dbReference type="KEGG" id="tpol:Mal48_31860"/>
<evidence type="ECO:0000259" key="1">
    <source>
        <dbReference type="Pfam" id="PF10593"/>
    </source>
</evidence>
<evidence type="ECO:0000313" key="2">
    <source>
        <dbReference type="EMBL" id="QDT33929.1"/>
    </source>
</evidence>
<dbReference type="AlphaFoldDB" id="A0A517QQR2"/>
<keyword evidence="3" id="KW-1185">Reference proteome</keyword>
<dbReference type="Proteomes" id="UP000315724">
    <property type="component" value="Chromosome"/>
</dbReference>
<dbReference type="InterPro" id="IPR018310">
    <property type="entry name" value="Put_endonuclease_Z1-dom"/>
</dbReference>
<feature type="domain" description="Putative endonuclease Z1" evidence="1">
    <location>
        <begin position="398"/>
        <end position="628"/>
    </location>
</feature>
<proteinExistence type="predicted"/>
<organism evidence="2 3">
    <name type="scientific">Thalassoglobus polymorphus</name>
    <dbReference type="NCBI Taxonomy" id="2527994"/>
    <lineage>
        <taxon>Bacteria</taxon>
        <taxon>Pseudomonadati</taxon>
        <taxon>Planctomycetota</taxon>
        <taxon>Planctomycetia</taxon>
        <taxon>Planctomycetales</taxon>
        <taxon>Planctomycetaceae</taxon>
        <taxon>Thalassoglobus</taxon>
    </lineage>
</organism>
<gene>
    <name evidence="2" type="ORF">Mal48_31860</name>
</gene>
<name>A0A517QQR2_9PLAN</name>
<protein>
    <submittedName>
        <fullName evidence="2">Z1 domain protein</fullName>
    </submittedName>
</protein>
<reference evidence="2 3" key="1">
    <citation type="submission" date="2019-02" db="EMBL/GenBank/DDBJ databases">
        <title>Deep-cultivation of Planctomycetes and their phenomic and genomic characterization uncovers novel biology.</title>
        <authorList>
            <person name="Wiegand S."/>
            <person name="Jogler M."/>
            <person name="Boedeker C."/>
            <person name="Pinto D."/>
            <person name="Vollmers J."/>
            <person name="Rivas-Marin E."/>
            <person name="Kohn T."/>
            <person name="Peeters S.H."/>
            <person name="Heuer A."/>
            <person name="Rast P."/>
            <person name="Oberbeckmann S."/>
            <person name="Bunk B."/>
            <person name="Jeske O."/>
            <person name="Meyerdierks A."/>
            <person name="Storesund J.E."/>
            <person name="Kallscheuer N."/>
            <person name="Luecker S."/>
            <person name="Lage O.M."/>
            <person name="Pohl T."/>
            <person name="Merkel B.J."/>
            <person name="Hornburger P."/>
            <person name="Mueller R.-W."/>
            <person name="Bruemmer F."/>
            <person name="Labrenz M."/>
            <person name="Spormann A.M."/>
            <person name="Op den Camp H."/>
            <person name="Overmann J."/>
            <person name="Amann R."/>
            <person name="Jetten M.S.M."/>
            <person name="Mascher T."/>
            <person name="Medema M.H."/>
            <person name="Devos D.P."/>
            <person name="Kaster A.-K."/>
            <person name="Ovreas L."/>
            <person name="Rohde M."/>
            <person name="Galperin M.Y."/>
            <person name="Jogler C."/>
        </authorList>
    </citation>
    <scope>NUCLEOTIDE SEQUENCE [LARGE SCALE GENOMIC DNA]</scope>
    <source>
        <strain evidence="2 3">Mal48</strain>
    </source>
</reference>
<dbReference type="Pfam" id="PF10593">
    <property type="entry name" value="Z1"/>
    <property type="match status" value="1"/>
</dbReference>
<accession>A0A517QQR2</accession>